<keyword evidence="3" id="KW-0560">Oxidoreductase</keyword>
<dbReference type="Gene3D" id="3.30.390.50">
    <property type="entry name" value="CO dehydrogenase flavoprotein, C-terminal domain"/>
    <property type="match status" value="1"/>
</dbReference>
<keyword evidence="6" id="KW-1185">Reference proteome</keyword>
<dbReference type="AlphaFoldDB" id="A0A164AP89"/>
<evidence type="ECO:0000313" key="6">
    <source>
        <dbReference type="Proteomes" id="UP000077342"/>
    </source>
</evidence>
<evidence type="ECO:0000256" key="3">
    <source>
        <dbReference type="ARBA" id="ARBA00023002"/>
    </source>
</evidence>
<evidence type="ECO:0000256" key="1">
    <source>
        <dbReference type="ARBA" id="ARBA00022630"/>
    </source>
</evidence>
<dbReference type="SMART" id="SM01092">
    <property type="entry name" value="CO_deh_flav_C"/>
    <property type="match status" value="1"/>
</dbReference>
<dbReference type="Gene3D" id="3.30.43.10">
    <property type="entry name" value="Uridine Diphospho-n-acetylenolpyruvylglucosamine Reductase, domain 2"/>
    <property type="match status" value="1"/>
</dbReference>
<keyword evidence="1" id="KW-0285">Flavoprotein</keyword>
<dbReference type="InterPro" id="IPR016166">
    <property type="entry name" value="FAD-bd_PCMH"/>
</dbReference>
<accession>A0A164AP89</accession>
<organism evidence="5 6">
    <name type="scientific">Mycobacterium ostraviense</name>
    <dbReference type="NCBI Taxonomy" id="2738409"/>
    <lineage>
        <taxon>Bacteria</taxon>
        <taxon>Bacillati</taxon>
        <taxon>Actinomycetota</taxon>
        <taxon>Actinomycetes</taxon>
        <taxon>Mycobacteriales</taxon>
        <taxon>Mycobacteriaceae</taxon>
        <taxon>Mycobacterium</taxon>
    </lineage>
</organism>
<dbReference type="SUPFAM" id="SSF56176">
    <property type="entry name" value="FAD-binding/transporter-associated domain-like"/>
    <property type="match status" value="1"/>
</dbReference>
<dbReference type="PANTHER" id="PTHR42659:SF2">
    <property type="entry name" value="XANTHINE DEHYDROGENASE SUBUNIT C-RELATED"/>
    <property type="match status" value="1"/>
</dbReference>
<protein>
    <recommendedName>
        <fullName evidence="4">FAD-binding PCMH-type domain-containing protein</fullName>
    </recommendedName>
</protein>
<proteinExistence type="predicted"/>
<evidence type="ECO:0000256" key="2">
    <source>
        <dbReference type="ARBA" id="ARBA00022827"/>
    </source>
</evidence>
<dbReference type="InterPro" id="IPR051312">
    <property type="entry name" value="Diverse_Substr_Oxidored"/>
</dbReference>
<gene>
    <name evidence="5" type="ORF">A4G28_24955</name>
</gene>
<sequence length="260" mass="26945">MSTRGYHRPTTVDEAVRLLSSSGAVVLAGGQTLVPALTRTPGRSMTLVDLGAVAGLRDSTADGAEVRIGAMATHAQIATDALVRQAIPSLALLASQIADPQVRNRATIGGSLAYNDPAGDYPAACVGLGATVITDRRRIPAEEFFTGAFSTALADSEVVVSLAFPKRPGLLRAAYVRLPDRAARSALVGVTVAQTESGFRVAISGLASGPTRWPDAEAALGKRPQPDGLRDIACPPGAADPYRAHVARTLTLRAVRSLTT</sequence>
<dbReference type="InterPro" id="IPR016167">
    <property type="entry name" value="FAD-bd_PCMH_sub1"/>
</dbReference>
<evidence type="ECO:0000313" key="5">
    <source>
        <dbReference type="EMBL" id="KZS62679.1"/>
    </source>
</evidence>
<dbReference type="PANTHER" id="PTHR42659">
    <property type="entry name" value="XANTHINE DEHYDROGENASE SUBUNIT C-RELATED"/>
    <property type="match status" value="1"/>
</dbReference>
<dbReference type="InterPro" id="IPR005107">
    <property type="entry name" value="CO_DH_flav_C"/>
</dbReference>
<reference evidence="6" key="1">
    <citation type="submission" date="2016-04" db="EMBL/GenBank/DDBJ databases">
        <authorList>
            <person name="Strapagiel D."/>
            <person name="Borowka P."/>
            <person name="Marciniak B."/>
            <person name="Bakula Z."/>
            <person name="Van Ingen J."/>
            <person name="Safianowska A."/>
            <person name="Dziadek J."/>
            <person name="Jagielski T."/>
        </authorList>
    </citation>
    <scope>NUCLEOTIDE SEQUENCE [LARGE SCALE GENOMIC DNA]</scope>
    <source>
        <strain evidence="6">1010001458</strain>
    </source>
</reference>
<keyword evidence="2" id="KW-0274">FAD</keyword>
<dbReference type="EMBL" id="LWCI01000104">
    <property type="protein sequence ID" value="KZS62679.1"/>
    <property type="molecule type" value="Genomic_DNA"/>
</dbReference>
<dbReference type="GO" id="GO:0071949">
    <property type="term" value="F:FAD binding"/>
    <property type="evidence" value="ECO:0007669"/>
    <property type="project" value="InterPro"/>
</dbReference>
<dbReference type="InterPro" id="IPR016169">
    <property type="entry name" value="FAD-bd_PCMH_sub2"/>
</dbReference>
<dbReference type="Gene3D" id="3.30.465.10">
    <property type="match status" value="1"/>
</dbReference>
<comment type="caution">
    <text evidence="5">The sequence shown here is derived from an EMBL/GenBank/DDBJ whole genome shotgun (WGS) entry which is preliminary data.</text>
</comment>
<dbReference type="GO" id="GO:0016491">
    <property type="term" value="F:oxidoreductase activity"/>
    <property type="evidence" value="ECO:0007669"/>
    <property type="project" value="UniProtKB-KW"/>
</dbReference>
<dbReference type="Proteomes" id="UP000077342">
    <property type="component" value="Unassembled WGS sequence"/>
</dbReference>
<dbReference type="InterPro" id="IPR002346">
    <property type="entry name" value="Mopterin_DH_FAD-bd"/>
</dbReference>
<evidence type="ECO:0000259" key="4">
    <source>
        <dbReference type="PROSITE" id="PS51387"/>
    </source>
</evidence>
<dbReference type="Pfam" id="PF00941">
    <property type="entry name" value="FAD_binding_5"/>
    <property type="match status" value="1"/>
</dbReference>
<dbReference type="InterPro" id="IPR036318">
    <property type="entry name" value="FAD-bd_PCMH-like_sf"/>
</dbReference>
<name>A0A164AP89_9MYCO</name>
<dbReference type="InterPro" id="IPR036683">
    <property type="entry name" value="CO_DH_flav_C_dom_sf"/>
</dbReference>
<feature type="domain" description="FAD-binding PCMH-type" evidence="4">
    <location>
        <begin position="1"/>
        <end position="169"/>
    </location>
</feature>
<dbReference type="PROSITE" id="PS51387">
    <property type="entry name" value="FAD_PCMH"/>
    <property type="match status" value="1"/>
</dbReference>
<dbReference type="RefSeq" id="WP_075510588.1">
    <property type="nucleotide sequence ID" value="NZ_LWCI01000104.1"/>
</dbReference>
<dbReference type="SUPFAM" id="SSF55447">
    <property type="entry name" value="CO dehydrogenase flavoprotein C-terminal domain-like"/>
    <property type="match status" value="1"/>
</dbReference>